<reference evidence="1 2" key="1">
    <citation type="submission" date="2020-10" db="EMBL/GenBank/DDBJ databases">
        <title>Sequencing the genomes of 1000 actinobacteria strains.</title>
        <authorList>
            <person name="Klenk H.-P."/>
        </authorList>
    </citation>
    <scope>NUCLEOTIDE SEQUENCE [LARGE SCALE GENOMIC DNA]</scope>
    <source>
        <strain evidence="1 2">DSM 46744</strain>
    </source>
</reference>
<keyword evidence="1" id="KW-0808">Transferase</keyword>
<keyword evidence="1" id="KW-0418">Kinase</keyword>
<organism evidence="1 2">
    <name type="scientific">Actinomadura algeriensis</name>
    <dbReference type="NCBI Taxonomy" id="1679523"/>
    <lineage>
        <taxon>Bacteria</taxon>
        <taxon>Bacillati</taxon>
        <taxon>Actinomycetota</taxon>
        <taxon>Actinomycetes</taxon>
        <taxon>Streptosporangiales</taxon>
        <taxon>Thermomonosporaceae</taxon>
        <taxon>Actinomadura</taxon>
    </lineage>
</organism>
<dbReference type="Pfam" id="PF13671">
    <property type="entry name" value="AAA_33"/>
    <property type="match status" value="1"/>
</dbReference>
<protein>
    <submittedName>
        <fullName evidence="1">Kinase</fullName>
    </submittedName>
</protein>
<dbReference type="Proteomes" id="UP000627838">
    <property type="component" value="Unassembled WGS sequence"/>
</dbReference>
<sequence length="155" mass="17190">MLVGLQASGKTTFYRARLAATHVHVSKDHFPKARRKQARQMRLVAEALEAGRDVAVDNTNPSPDEWAPLIEVARRFGARAVAYWFPPDVALSMRRNALRPPEMRVPDVGVYATLKRLRRPGPGDGFDEVWTVRPDGRGGFAVASMEGGADAERRP</sequence>
<keyword evidence="2" id="KW-1185">Reference proteome</keyword>
<comment type="caution">
    <text evidence="1">The sequence shown here is derived from an EMBL/GenBank/DDBJ whole genome shotgun (WGS) entry which is preliminary data.</text>
</comment>
<name>A0ABR9JR95_9ACTN</name>
<dbReference type="Gene3D" id="3.40.50.300">
    <property type="entry name" value="P-loop containing nucleotide triphosphate hydrolases"/>
    <property type="match status" value="1"/>
</dbReference>
<dbReference type="PANTHER" id="PTHR12083:SF9">
    <property type="entry name" value="BIFUNCTIONAL POLYNUCLEOTIDE PHOSPHATASE_KINASE"/>
    <property type="match status" value="1"/>
</dbReference>
<dbReference type="SUPFAM" id="SSF52540">
    <property type="entry name" value="P-loop containing nucleoside triphosphate hydrolases"/>
    <property type="match status" value="1"/>
</dbReference>
<dbReference type="GO" id="GO:0016301">
    <property type="term" value="F:kinase activity"/>
    <property type="evidence" value="ECO:0007669"/>
    <property type="project" value="UniProtKB-KW"/>
</dbReference>
<gene>
    <name evidence="1" type="ORF">H4W34_002875</name>
</gene>
<evidence type="ECO:0000313" key="1">
    <source>
        <dbReference type="EMBL" id="MBE1533042.1"/>
    </source>
</evidence>
<proteinExistence type="predicted"/>
<dbReference type="InterPro" id="IPR027417">
    <property type="entry name" value="P-loop_NTPase"/>
</dbReference>
<evidence type="ECO:0000313" key="2">
    <source>
        <dbReference type="Proteomes" id="UP000627838"/>
    </source>
</evidence>
<dbReference type="EMBL" id="JADBDZ010000001">
    <property type="protein sequence ID" value="MBE1533042.1"/>
    <property type="molecule type" value="Genomic_DNA"/>
</dbReference>
<accession>A0ABR9JR95</accession>
<dbReference type="RefSeq" id="WP_318784107.1">
    <property type="nucleotide sequence ID" value="NZ_JADBDZ010000001.1"/>
</dbReference>
<dbReference type="PANTHER" id="PTHR12083">
    <property type="entry name" value="BIFUNCTIONAL POLYNUCLEOTIDE PHOSPHATASE/KINASE"/>
    <property type="match status" value="1"/>
</dbReference>